<name>A0A0C9XI82_9AGAR</name>
<reference evidence="2" key="2">
    <citation type="submission" date="2015-01" db="EMBL/GenBank/DDBJ databases">
        <title>Evolutionary Origins and Diversification of the Mycorrhizal Mutualists.</title>
        <authorList>
            <consortium name="DOE Joint Genome Institute"/>
            <consortium name="Mycorrhizal Genomics Consortium"/>
            <person name="Kohler A."/>
            <person name="Kuo A."/>
            <person name="Nagy L.G."/>
            <person name="Floudas D."/>
            <person name="Copeland A."/>
            <person name="Barry K.W."/>
            <person name="Cichocki N."/>
            <person name="Veneault-Fourrey C."/>
            <person name="LaButti K."/>
            <person name="Lindquist E.A."/>
            <person name="Lipzen A."/>
            <person name="Lundell T."/>
            <person name="Morin E."/>
            <person name="Murat C."/>
            <person name="Riley R."/>
            <person name="Ohm R."/>
            <person name="Sun H."/>
            <person name="Tunlid A."/>
            <person name="Henrissat B."/>
            <person name="Grigoriev I.V."/>
            <person name="Hibbett D.S."/>
            <person name="Martin F."/>
        </authorList>
    </citation>
    <scope>NUCLEOTIDE SEQUENCE [LARGE SCALE GENOMIC DNA]</scope>
    <source>
        <strain evidence="2">LaAM-08-1</strain>
    </source>
</reference>
<sequence length="80" mass="9051">MRAASQDFPSPRLLVVFLVFHDAVRLERCSTKRLEPCIYASHSSHSRLPISPLSCMSAHYNQLLILNTAYPPHRPLYSAA</sequence>
<dbReference type="HOGENOM" id="CLU_2590121_0_0_1"/>
<keyword evidence="2" id="KW-1185">Reference proteome</keyword>
<protein>
    <submittedName>
        <fullName evidence="1">Uncharacterized protein</fullName>
    </submittedName>
</protein>
<reference evidence="1 2" key="1">
    <citation type="submission" date="2014-04" db="EMBL/GenBank/DDBJ databases">
        <authorList>
            <consortium name="DOE Joint Genome Institute"/>
            <person name="Kuo A."/>
            <person name="Kohler A."/>
            <person name="Nagy L.G."/>
            <person name="Floudas D."/>
            <person name="Copeland A."/>
            <person name="Barry K.W."/>
            <person name="Cichocki N."/>
            <person name="Veneault-Fourrey C."/>
            <person name="LaButti K."/>
            <person name="Lindquist E.A."/>
            <person name="Lipzen A."/>
            <person name="Lundell T."/>
            <person name="Morin E."/>
            <person name="Murat C."/>
            <person name="Sun H."/>
            <person name="Tunlid A."/>
            <person name="Henrissat B."/>
            <person name="Grigoriev I.V."/>
            <person name="Hibbett D.S."/>
            <person name="Martin F."/>
            <person name="Nordberg H.P."/>
            <person name="Cantor M.N."/>
            <person name="Hua S.X."/>
        </authorList>
    </citation>
    <scope>NUCLEOTIDE SEQUENCE [LARGE SCALE GENOMIC DNA]</scope>
    <source>
        <strain evidence="1 2">LaAM-08-1</strain>
    </source>
</reference>
<proteinExistence type="predicted"/>
<gene>
    <name evidence="1" type="ORF">K443DRAFT_682694</name>
</gene>
<evidence type="ECO:0000313" key="2">
    <source>
        <dbReference type="Proteomes" id="UP000054477"/>
    </source>
</evidence>
<evidence type="ECO:0000313" key="1">
    <source>
        <dbReference type="EMBL" id="KIJ95872.1"/>
    </source>
</evidence>
<organism evidence="1 2">
    <name type="scientific">Laccaria amethystina LaAM-08-1</name>
    <dbReference type="NCBI Taxonomy" id="1095629"/>
    <lineage>
        <taxon>Eukaryota</taxon>
        <taxon>Fungi</taxon>
        <taxon>Dikarya</taxon>
        <taxon>Basidiomycota</taxon>
        <taxon>Agaricomycotina</taxon>
        <taxon>Agaricomycetes</taxon>
        <taxon>Agaricomycetidae</taxon>
        <taxon>Agaricales</taxon>
        <taxon>Agaricineae</taxon>
        <taxon>Hydnangiaceae</taxon>
        <taxon>Laccaria</taxon>
    </lineage>
</organism>
<dbReference type="EMBL" id="KN838740">
    <property type="protein sequence ID" value="KIJ95872.1"/>
    <property type="molecule type" value="Genomic_DNA"/>
</dbReference>
<dbReference type="Proteomes" id="UP000054477">
    <property type="component" value="Unassembled WGS sequence"/>
</dbReference>
<accession>A0A0C9XI82</accession>
<dbReference type="AlphaFoldDB" id="A0A0C9XI82"/>